<keyword evidence="1" id="KW-1133">Transmembrane helix</keyword>
<dbReference type="RefSeq" id="WP_142706292.1">
    <property type="nucleotide sequence ID" value="NZ_VIRS01000014.1"/>
</dbReference>
<feature type="transmembrane region" description="Helical" evidence="1">
    <location>
        <begin position="40"/>
        <end position="62"/>
    </location>
</feature>
<feature type="transmembrane region" description="Helical" evidence="1">
    <location>
        <begin position="9"/>
        <end position="34"/>
    </location>
</feature>
<dbReference type="EMBL" id="VIRS01000014">
    <property type="protein sequence ID" value="TQS43207.1"/>
    <property type="molecule type" value="Genomic_DNA"/>
</dbReference>
<evidence type="ECO:0000313" key="3">
    <source>
        <dbReference type="Proteomes" id="UP000317982"/>
    </source>
</evidence>
<organism evidence="2 3">
    <name type="scientific">Cryptosporangium phraense</name>
    <dbReference type="NCBI Taxonomy" id="2593070"/>
    <lineage>
        <taxon>Bacteria</taxon>
        <taxon>Bacillati</taxon>
        <taxon>Actinomycetota</taxon>
        <taxon>Actinomycetes</taxon>
        <taxon>Cryptosporangiales</taxon>
        <taxon>Cryptosporangiaceae</taxon>
        <taxon>Cryptosporangium</taxon>
    </lineage>
</organism>
<dbReference type="Proteomes" id="UP000317982">
    <property type="component" value="Unassembled WGS sequence"/>
</dbReference>
<gene>
    <name evidence="2" type="ORF">FL583_20395</name>
</gene>
<evidence type="ECO:0000313" key="2">
    <source>
        <dbReference type="EMBL" id="TQS43207.1"/>
    </source>
</evidence>
<keyword evidence="3" id="KW-1185">Reference proteome</keyword>
<keyword evidence="1" id="KW-0472">Membrane</keyword>
<sequence>MTSANSGRWLIRVGSASFLVGLVFVGVVFLPFFAGSSAQPALAAVGTMLGPLGFALILVGLVRRATATNRAVREALEAD</sequence>
<reference evidence="2 3" key="1">
    <citation type="submission" date="2019-07" db="EMBL/GenBank/DDBJ databases">
        <title>Cryptosporangium phraense sp. nov., isolated from plant litter.</title>
        <authorList>
            <person name="Suriyachadkun C."/>
        </authorList>
    </citation>
    <scope>NUCLEOTIDE SEQUENCE [LARGE SCALE GENOMIC DNA]</scope>
    <source>
        <strain evidence="2 3">A-T 5661</strain>
    </source>
</reference>
<dbReference type="AlphaFoldDB" id="A0A545APF6"/>
<evidence type="ECO:0000256" key="1">
    <source>
        <dbReference type="SAM" id="Phobius"/>
    </source>
</evidence>
<accession>A0A545APF6</accession>
<protein>
    <submittedName>
        <fullName evidence="2">Uncharacterized protein</fullName>
    </submittedName>
</protein>
<comment type="caution">
    <text evidence="2">The sequence shown here is derived from an EMBL/GenBank/DDBJ whole genome shotgun (WGS) entry which is preliminary data.</text>
</comment>
<proteinExistence type="predicted"/>
<dbReference type="InParanoid" id="A0A545APF6"/>
<name>A0A545APF6_9ACTN</name>
<keyword evidence="1" id="KW-0812">Transmembrane</keyword>